<keyword evidence="3" id="KW-1185">Reference proteome</keyword>
<dbReference type="RefSeq" id="WP_378066794.1">
    <property type="nucleotide sequence ID" value="NZ_JBHSBL010000013.1"/>
</dbReference>
<feature type="domain" description="STAS" evidence="1">
    <location>
        <begin position="13"/>
        <end position="104"/>
    </location>
</feature>
<dbReference type="Proteomes" id="UP001595867">
    <property type="component" value="Unassembled WGS sequence"/>
</dbReference>
<evidence type="ECO:0000259" key="1">
    <source>
        <dbReference type="PROSITE" id="PS50801"/>
    </source>
</evidence>
<accession>A0ABV8INK9</accession>
<dbReference type="PROSITE" id="PS50801">
    <property type="entry name" value="STAS"/>
    <property type="match status" value="1"/>
</dbReference>
<evidence type="ECO:0000313" key="3">
    <source>
        <dbReference type="Proteomes" id="UP001595867"/>
    </source>
</evidence>
<comment type="caution">
    <text evidence="2">The sequence shown here is derived from an EMBL/GenBank/DDBJ whole genome shotgun (WGS) entry which is preliminary data.</text>
</comment>
<name>A0ABV8INK9_9ACTN</name>
<dbReference type="SUPFAM" id="SSF52091">
    <property type="entry name" value="SpoIIaa-like"/>
    <property type="match status" value="1"/>
</dbReference>
<evidence type="ECO:0000313" key="2">
    <source>
        <dbReference type="EMBL" id="MFC4065808.1"/>
    </source>
</evidence>
<dbReference type="Pfam" id="PF01740">
    <property type="entry name" value="STAS"/>
    <property type="match status" value="1"/>
</dbReference>
<dbReference type="InterPro" id="IPR036513">
    <property type="entry name" value="STAS_dom_sf"/>
</dbReference>
<proteinExistence type="predicted"/>
<dbReference type="Gene3D" id="3.30.750.24">
    <property type="entry name" value="STAS domain"/>
    <property type="match status" value="1"/>
</dbReference>
<dbReference type="InterPro" id="IPR002645">
    <property type="entry name" value="STAS_dom"/>
</dbReference>
<dbReference type="EMBL" id="JBHSBL010000013">
    <property type="protein sequence ID" value="MFC4065808.1"/>
    <property type="molecule type" value="Genomic_DNA"/>
</dbReference>
<organism evidence="2 3">
    <name type="scientific">Actinoplanes subglobosus</name>
    <dbReference type="NCBI Taxonomy" id="1547892"/>
    <lineage>
        <taxon>Bacteria</taxon>
        <taxon>Bacillati</taxon>
        <taxon>Actinomycetota</taxon>
        <taxon>Actinomycetes</taxon>
        <taxon>Micromonosporales</taxon>
        <taxon>Micromonosporaceae</taxon>
        <taxon>Actinoplanes</taxon>
    </lineage>
</organism>
<sequence length="104" mass="11010">MTASTLDVTTPSDGTLVIHLRPLVAAEDAAELRRALIHAIRHVRPPHLVLDLAGVRELDPINLGTLAAACHLGDDHHVTVHVDHTSAGIALLLTAAGVPAHRIR</sequence>
<protein>
    <submittedName>
        <fullName evidence="2">STAS domain-containing protein</fullName>
    </submittedName>
</protein>
<reference evidence="3" key="1">
    <citation type="journal article" date="2019" name="Int. J. Syst. Evol. Microbiol.">
        <title>The Global Catalogue of Microorganisms (GCM) 10K type strain sequencing project: providing services to taxonomists for standard genome sequencing and annotation.</title>
        <authorList>
            <consortium name="The Broad Institute Genomics Platform"/>
            <consortium name="The Broad Institute Genome Sequencing Center for Infectious Disease"/>
            <person name="Wu L."/>
            <person name="Ma J."/>
        </authorList>
    </citation>
    <scope>NUCLEOTIDE SEQUENCE [LARGE SCALE GENOMIC DNA]</scope>
    <source>
        <strain evidence="3">TBRC 5832</strain>
    </source>
</reference>
<gene>
    <name evidence="2" type="ORF">ACFO0C_12775</name>
</gene>